<dbReference type="EMBL" id="JAPDRP010000023">
    <property type="protein sequence ID" value="KAJ9637150.1"/>
    <property type="molecule type" value="Genomic_DNA"/>
</dbReference>
<accession>A0ACC2YP91</accession>
<gene>
    <name evidence="1" type="ORF">H2199_007436</name>
</gene>
<organism evidence="1 2">
    <name type="scientific">Coniosporium tulheliwenetii</name>
    <dbReference type="NCBI Taxonomy" id="3383036"/>
    <lineage>
        <taxon>Eukaryota</taxon>
        <taxon>Fungi</taxon>
        <taxon>Dikarya</taxon>
        <taxon>Ascomycota</taxon>
        <taxon>Pezizomycotina</taxon>
        <taxon>Dothideomycetes</taxon>
        <taxon>Dothideomycetes incertae sedis</taxon>
        <taxon>Coniosporium</taxon>
    </lineage>
</organism>
<protein>
    <submittedName>
        <fullName evidence="1">Uncharacterized protein</fullName>
    </submittedName>
</protein>
<proteinExistence type="predicted"/>
<evidence type="ECO:0000313" key="2">
    <source>
        <dbReference type="Proteomes" id="UP001172680"/>
    </source>
</evidence>
<comment type="caution">
    <text evidence="1">The sequence shown here is derived from an EMBL/GenBank/DDBJ whole genome shotgun (WGS) entry which is preliminary data.</text>
</comment>
<name>A0ACC2YP91_9PEZI</name>
<dbReference type="Proteomes" id="UP001172680">
    <property type="component" value="Unassembled WGS sequence"/>
</dbReference>
<keyword evidence="2" id="KW-1185">Reference proteome</keyword>
<sequence length="1065" mass="119039">MADHRPVSSEQTAGVIDLGSEPESDAERASHASEASIGAQASTGDSDGSSLDGSSGDLKTDILECLDAVQSVGSFATFHSLDTIVDPEICVNIPAGAIRIPLPLSEEHAKTIIAVSHQAPFGKGTETIVDTSVRKTWELNYDQFELRNPEWQQYMAQIAKRVADELGILRGTGTFQAQLYKMLLYEKGAMFKAHTDTEKAPGMFGTLVVCLPSKHEGGAIIARHKKQTKVFRTEDFKQSYAAWYSDVKHEITEVTSGYRWVLTYNLVYSGHVYEPLSAANNSRALRLLTAVFKDWRKNIISGEKDMITGDPPPNELIYLLDHQYTEESLNFSALKGKDLVKAQLLKDVCDQTDCCLYLASLERKVFGGVEDGYEDDYYGCGFGYYDDEESEDEDESEDRSENRPTRGYSGDFHEIIDECDMSLKLKRIVDFDGNVVGTEFDADEDNIVQEHPFKDREPDEEDFEGYTGNEGASATHWYRDTALVIVPSEYSISFRLRPFHNGPKFEGRLEDSSLQLGGLIDRLEEELGRDPRNKRLQDELLGTCEFLISHNISLDEVNKRIDRKQHVDGRWDLEKKNASPIAPLEGLSKQAVYFGGLKIEGSASAEQTQRITDLDFLKWAVERLEEVLANPKQVHKQDGVALADLMRWEYSDASLFESMIAMAKKHASNTPFVVSLLATMPRADDAHKQAWKEILSEMLQTFSLCHEPEPEPEPESNFTRQNGPWGSMYAGRFGSMAAYPSMYGAPAPPKPRKAPLDPKAMAELLRDCLSENFDMEAKTILEKVISEADRIDTSDFHTMLLPFLKEVITVMQAQEIPPTDSRFQSLYQSVINSYIKRYVGMEPAPPPNWTRSPVGCGCADCNRLDQFLLDSQRGDYTYETERIGSPHTLVVKKTNKSYKDALHKWQARREEARSDIMALGDENLRTLLRDRYEELTQFTAVSLPEAARAVPSTRTLPPLPSANRAHHTKPAKRQRLNHGYRPGPPRPGQPYSQPRGRAAQGPSSAYRPSGAAAAQPLAPNSGNQRPPMADASRHTGLQPGSMKPSNEPVRKRKATPELVDLTGGD</sequence>
<evidence type="ECO:0000313" key="1">
    <source>
        <dbReference type="EMBL" id="KAJ9637150.1"/>
    </source>
</evidence>
<reference evidence="1" key="1">
    <citation type="submission" date="2022-10" db="EMBL/GenBank/DDBJ databases">
        <title>Culturing micro-colonial fungi from biological soil crusts in the Mojave desert and describing Neophaeococcomyces mojavensis, and introducing the new genera and species Taxawa tesnikishii.</title>
        <authorList>
            <person name="Kurbessoian T."/>
            <person name="Stajich J.E."/>
        </authorList>
    </citation>
    <scope>NUCLEOTIDE SEQUENCE</scope>
    <source>
        <strain evidence="1">JES_115</strain>
    </source>
</reference>